<keyword evidence="3" id="KW-1185">Reference proteome</keyword>
<sequence length="620" mass="65536">MTFAAAALLGLTMGQPIGQDYHAMASRSIKLPIQYEKDPSTIRHVFLYVARNGENTWRQEASVTPDKKWFIYTAKEDGLYWFKMQIVDMKGNADPANLTVDPPDLKMVVDTTKPVIRVTDARRTGDEIVVQWAVDDKFPNDEATRVQFRATNGPENAWQDVTLPAGPRTGVRFPSGISEGVTVKISTADMAGNRGEVIRDFPAGNANANTTTALSSPAPTPVNTAAPLAGAGGGAAVSPPAMDALASNPSPLPVNPTPLGPVAPTTPPPVQPQPHTPLVPLATAPPTGALTTNPPPSSTAPAFQAQLQPGVGAFPTQPQPGAATFPVQTPPSAPLVSSQPAAEGPKPLAVVDPKAVPPAPAPGATTQQAAAWSGASPTVEMTRAQVISYPRFDLGFDLESRGPSGLSRVDLWVTRDEGRNWRKWSQHDNKEAKGGSVRVSLDAAENPQLEGHYGFRLVPVSGAGLSEREPAPGDAPDMRVVLDVTPPQIDLFPPQSDPNALDTLVIQWRATDKNFGDDPITLEWSDAATGPWKPVAGAAADLPVVRATAMDAPAPKRLANTGQYSWRVPAGVPARVYLKATARDAAGNVKEVVTREPILVDLTKPRAKINGIVPPVSPRP</sequence>
<comment type="caution">
    <text evidence="2">The sequence shown here is derived from an EMBL/GenBank/DDBJ whole genome shotgun (WGS) entry which is preliminary data.</text>
</comment>
<evidence type="ECO:0000313" key="2">
    <source>
        <dbReference type="EMBL" id="MDY3563367.1"/>
    </source>
</evidence>
<dbReference type="Proteomes" id="UP001272242">
    <property type="component" value="Unassembled WGS sequence"/>
</dbReference>
<reference evidence="3" key="1">
    <citation type="journal article" date="2023" name="Mar. Drugs">
        <title>Gemmata algarum, a Novel Planctomycete Isolated from an Algal Mat, Displays Antimicrobial Activity.</title>
        <authorList>
            <person name="Kumar G."/>
            <person name="Kallscheuer N."/>
            <person name="Kashif M."/>
            <person name="Ahamad S."/>
            <person name="Jagadeeshwari U."/>
            <person name="Pannikurungottu S."/>
            <person name="Haufschild T."/>
            <person name="Kabuu M."/>
            <person name="Sasikala C."/>
            <person name="Jogler C."/>
            <person name="Ramana C."/>
        </authorList>
    </citation>
    <scope>NUCLEOTIDE SEQUENCE [LARGE SCALE GENOMIC DNA]</scope>
    <source>
        <strain evidence="3">JC673</strain>
    </source>
</reference>
<protein>
    <recommendedName>
        <fullName evidence="4">Ser-Thr-rich glycosyl-phosphatidyl-inositol-anchored membrane family protein</fullName>
    </recommendedName>
</protein>
<name>A0ABU5F999_9BACT</name>
<feature type="compositionally biased region" description="Low complexity" evidence="1">
    <location>
        <begin position="202"/>
        <end position="217"/>
    </location>
</feature>
<evidence type="ECO:0000313" key="3">
    <source>
        <dbReference type="Proteomes" id="UP001272242"/>
    </source>
</evidence>
<organism evidence="2 3">
    <name type="scientific">Gemmata algarum</name>
    <dbReference type="NCBI Taxonomy" id="2975278"/>
    <lineage>
        <taxon>Bacteria</taxon>
        <taxon>Pseudomonadati</taxon>
        <taxon>Planctomycetota</taxon>
        <taxon>Planctomycetia</taxon>
        <taxon>Gemmatales</taxon>
        <taxon>Gemmataceae</taxon>
        <taxon>Gemmata</taxon>
    </lineage>
</organism>
<feature type="region of interest" description="Disordered" evidence="1">
    <location>
        <begin position="201"/>
        <end position="303"/>
    </location>
</feature>
<proteinExistence type="predicted"/>
<dbReference type="RefSeq" id="WP_320689578.1">
    <property type="nucleotide sequence ID" value="NZ_JAXBLV010000236.1"/>
</dbReference>
<dbReference type="EMBL" id="JAXBLV010000236">
    <property type="protein sequence ID" value="MDY3563367.1"/>
    <property type="molecule type" value="Genomic_DNA"/>
</dbReference>
<gene>
    <name evidence="2" type="ORF">R5W23_004869</name>
</gene>
<evidence type="ECO:0000256" key="1">
    <source>
        <dbReference type="SAM" id="MobiDB-lite"/>
    </source>
</evidence>
<feature type="compositionally biased region" description="Pro residues" evidence="1">
    <location>
        <begin position="250"/>
        <end position="277"/>
    </location>
</feature>
<evidence type="ECO:0008006" key="4">
    <source>
        <dbReference type="Google" id="ProtNLM"/>
    </source>
</evidence>
<feature type="compositionally biased region" description="Low complexity" evidence="1">
    <location>
        <begin position="278"/>
        <end position="292"/>
    </location>
</feature>
<accession>A0ABU5F999</accession>